<dbReference type="eggNOG" id="COG1216">
    <property type="taxonomic scope" value="Bacteria"/>
</dbReference>
<dbReference type="GO" id="GO:0016758">
    <property type="term" value="F:hexosyltransferase activity"/>
    <property type="evidence" value="ECO:0007669"/>
    <property type="project" value="UniProtKB-ARBA"/>
</dbReference>
<proteinExistence type="predicted"/>
<evidence type="ECO:0000313" key="2">
    <source>
        <dbReference type="EMBL" id="CDB46114.1"/>
    </source>
</evidence>
<evidence type="ECO:0000259" key="1">
    <source>
        <dbReference type="Pfam" id="PF00535"/>
    </source>
</evidence>
<dbReference type="InterPro" id="IPR029044">
    <property type="entry name" value="Nucleotide-diphossugar_trans"/>
</dbReference>
<dbReference type="AlphaFoldDB" id="R6IHV5"/>
<protein>
    <submittedName>
        <fullName evidence="2">Glycosyl transferase family 2</fullName>
    </submittedName>
</protein>
<dbReference type="PANTHER" id="PTHR22916:SF3">
    <property type="entry name" value="UDP-GLCNAC:BETAGAL BETA-1,3-N-ACETYLGLUCOSAMINYLTRANSFERASE-LIKE PROTEIN 1"/>
    <property type="match status" value="1"/>
</dbReference>
<dbReference type="STRING" id="1262914.BN533_01171"/>
<dbReference type="EMBL" id="CBDS010000073">
    <property type="protein sequence ID" value="CDB46114.1"/>
    <property type="molecule type" value="Genomic_DNA"/>
</dbReference>
<gene>
    <name evidence="2" type="ORF">BN533_01171</name>
</gene>
<organism evidence="2">
    <name type="scientific">Phascolarctobacterium faecium</name>
    <dbReference type="NCBI Taxonomy" id="33025"/>
    <lineage>
        <taxon>Bacteria</taxon>
        <taxon>Bacillati</taxon>
        <taxon>Bacillota</taxon>
        <taxon>Negativicutes</taxon>
        <taxon>Acidaminococcales</taxon>
        <taxon>Acidaminococcaceae</taxon>
        <taxon>Phascolarctobacterium</taxon>
    </lineage>
</organism>
<dbReference type="HOGENOM" id="CLU_025996_19_7_9"/>
<reference evidence="2" key="1">
    <citation type="submission" date="2012-11" db="EMBL/GenBank/DDBJ databases">
        <title>Dependencies among metagenomic species, viruses, plasmids and units of genetic variation.</title>
        <authorList>
            <person name="Nielsen H.B."/>
            <person name="Almeida M."/>
            <person name="Juncker A.S."/>
            <person name="Rasmussen S."/>
            <person name="Li J."/>
            <person name="Sunagawa S."/>
            <person name="Plichta D."/>
            <person name="Gautier L."/>
            <person name="Le Chatelier E."/>
            <person name="Peletier E."/>
            <person name="Bonde I."/>
            <person name="Nielsen T."/>
            <person name="Manichanh C."/>
            <person name="Arumugam M."/>
            <person name="Batto J."/>
            <person name="Santos M.B.Q.D."/>
            <person name="Blom N."/>
            <person name="Borruel N."/>
            <person name="Burgdorf K.S."/>
            <person name="Boumezbeur F."/>
            <person name="Casellas F."/>
            <person name="Dore J."/>
            <person name="Guarner F."/>
            <person name="Hansen T."/>
            <person name="Hildebrand F."/>
            <person name="Kaas R.S."/>
            <person name="Kennedy S."/>
            <person name="Kristiansen K."/>
            <person name="Kultima J.R."/>
            <person name="Leonard P."/>
            <person name="Levenez F."/>
            <person name="Lund O."/>
            <person name="Moumen B."/>
            <person name="Le Paslier D."/>
            <person name="Pons N."/>
            <person name="Pedersen O."/>
            <person name="Prifti E."/>
            <person name="Qin J."/>
            <person name="Raes J."/>
            <person name="Tap J."/>
            <person name="Tims S."/>
            <person name="Ussery D.W."/>
            <person name="Yamada T."/>
            <person name="MetaHit consortium"/>
            <person name="Renault P."/>
            <person name="Sicheritz-Ponten T."/>
            <person name="Bork P."/>
            <person name="Wang J."/>
            <person name="Brunak S."/>
            <person name="Ehrlich S.D."/>
        </authorList>
    </citation>
    <scope>NUCLEOTIDE SEQUENCE [LARGE SCALE GENOMIC DNA]</scope>
</reference>
<name>R6IHV5_9FIRM</name>
<dbReference type="PANTHER" id="PTHR22916">
    <property type="entry name" value="GLYCOSYLTRANSFERASE"/>
    <property type="match status" value="1"/>
</dbReference>
<dbReference type="Gene3D" id="3.90.550.10">
    <property type="entry name" value="Spore Coat Polysaccharide Biosynthesis Protein SpsA, Chain A"/>
    <property type="match status" value="1"/>
</dbReference>
<comment type="caution">
    <text evidence="2">The sequence shown here is derived from an EMBL/GenBank/DDBJ whole genome shotgun (WGS) entry which is preliminary data.</text>
</comment>
<sequence>MKKTDCPKVVIGVCTYNRCKDLRRLLQSLIKLDYPNFEIIVVDNNSTDQTAQIVSGFEKVKYVFEEKQGLAYARNCLLNKCGKDTEYLGMLDDDETVKEDWILRMLDCFQLDERIAVVGGPYIPCFEITPPAWMPYDFHAFNLNVRGIGVYSVRMAAGGNVMLRMDIVKSKKILFDYTLGYNGNVLLSGEDNEFFCKVMGKVHLCGFTEFAPVKHYIAKERMTVKWFTRRYFYEGITQYHRFGISEYLKNFLQLPLRIVRLCLVIFTFDKEKIVARFFKVVMNIGTVLAPLILTVR</sequence>
<dbReference type="Pfam" id="PF00535">
    <property type="entry name" value="Glycos_transf_2"/>
    <property type="match status" value="1"/>
</dbReference>
<dbReference type="CDD" id="cd00761">
    <property type="entry name" value="Glyco_tranf_GTA_type"/>
    <property type="match status" value="1"/>
</dbReference>
<dbReference type="SUPFAM" id="SSF53448">
    <property type="entry name" value="Nucleotide-diphospho-sugar transferases"/>
    <property type="match status" value="1"/>
</dbReference>
<accession>R6IHV5</accession>
<dbReference type="InterPro" id="IPR001173">
    <property type="entry name" value="Glyco_trans_2-like"/>
</dbReference>
<feature type="domain" description="Glycosyltransferase 2-like" evidence="1">
    <location>
        <begin position="11"/>
        <end position="168"/>
    </location>
</feature>
<dbReference type="RefSeq" id="WP_021718071.1">
    <property type="nucleotide sequence ID" value="NZ_CAUERG010000003.1"/>
</dbReference>
<keyword evidence="2" id="KW-0808">Transferase</keyword>